<evidence type="ECO:0000256" key="6">
    <source>
        <dbReference type="ARBA" id="ARBA00023163"/>
    </source>
</evidence>
<dbReference type="Proteomes" id="UP000838756">
    <property type="component" value="Unassembled WGS sequence"/>
</dbReference>
<dbReference type="AlphaFoldDB" id="A0A8S4R4J3"/>
<keyword evidence="7" id="KW-0539">Nucleus</keyword>
<reference evidence="9" key="1">
    <citation type="submission" date="2022-03" db="EMBL/GenBank/DDBJ databases">
        <authorList>
            <person name="Lindestad O."/>
        </authorList>
    </citation>
    <scope>NUCLEOTIDE SEQUENCE</scope>
</reference>
<gene>
    <name evidence="9" type="primary">jg1891</name>
    <name evidence="9" type="ORF">PAEG_LOCUS8150</name>
</gene>
<dbReference type="PANTHER" id="PTHR48249:SF3">
    <property type="entry name" value="MEDIATOR OF RNA POLYMERASE II TRANSCRIPTION SUBUNIT 13"/>
    <property type="match status" value="1"/>
</dbReference>
<feature type="region of interest" description="Disordered" evidence="8">
    <location>
        <begin position="77"/>
        <end position="117"/>
    </location>
</feature>
<feature type="region of interest" description="Disordered" evidence="8">
    <location>
        <begin position="44"/>
        <end position="63"/>
    </location>
</feature>
<evidence type="ECO:0000256" key="5">
    <source>
        <dbReference type="ARBA" id="ARBA00023015"/>
    </source>
</evidence>
<name>A0A8S4R4J3_9NEOP</name>
<sequence>DDSKEYKNLYTSDGLCPTLKDLDQIFDNSDDAASGDETVRLLQVQTPPDSNKSLEETRCGAGGGRCVRAEELSKMFPTPPSMEAHAQPSPGFSPPDDSHTHLHHVHAHHRAHGSPPPDPIEDWSYVFKPPTIYKYVGSSKYEPLATLPSQMQPPVALPSHAQYRPSWQRKHEPATPHRTATPAIESESLSISVIILQGLKADQKNWIAKLQLVLLNINLF</sequence>
<protein>
    <recommendedName>
        <fullName evidence="3">Mediator of RNA polymerase II transcription subunit 13</fullName>
    </recommendedName>
</protein>
<dbReference type="OrthoDB" id="103819at2759"/>
<feature type="compositionally biased region" description="Basic residues" evidence="8">
    <location>
        <begin position="101"/>
        <end position="112"/>
    </location>
</feature>
<dbReference type="GO" id="GO:0003713">
    <property type="term" value="F:transcription coactivator activity"/>
    <property type="evidence" value="ECO:0007669"/>
    <property type="project" value="TreeGrafter"/>
</dbReference>
<accession>A0A8S4R4J3</accession>
<keyword evidence="4" id="KW-0678">Repressor</keyword>
<proteinExistence type="inferred from homology"/>
<dbReference type="InterPro" id="IPR051139">
    <property type="entry name" value="Mediator_complx_sub13"/>
</dbReference>
<comment type="subcellular location">
    <subcellularLocation>
        <location evidence="1">Nucleus</location>
    </subcellularLocation>
</comment>
<organism evidence="9 10">
    <name type="scientific">Pararge aegeria aegeria</name>
    <dbReference type="NCBI Taxonomy" id="348720"/>
    <lineage>
        <taxon>Eukaryota</taxon>
        <taxon>Metazoa</taxon>
        <taxon>Ecdysozoa</taxon>
        <taxon>Arthropoda</taxon>
        <taxon>Hexapoda</taxon>
        <taxon>Insecta</taxon>
        <taxon>Pterygota</taxon>
        <taxon>Neoptera</taxon>
        <taxon>Endopterygota</taxon>
        <taxon>Lepidoptera</taxon>
        <taxon>Glossata</taxon>
        <taxon>Ditrysia</taxon>
        <taxon>Papilionoidea</taxon>
        <taxon>Nymphalidae</taxon>
        <taxon>Satyrinae</taxon>
        <taxon>Satyrini</taxon>
        <taxon>Parargina</taxon>
        <taxon>Pararge</taxon>
    </lineage>
</organism>
<evidence type="ECO:0000313" key="10">
    <source>
        <dbReference type="Proteomes" id="UP000838756"/>
    </source>
</evidence>
<dbReference type="EMBL" id="CAKXAJ010023641">
    <property type="protein sequence ID" value="CAH2227906.1"/>
    <property type="molecule type" value="Genomic_DNA"/>
</dbReference>
<comment type="caution">
    <text evidence="9">The sequence shown here is derived from an EMBL/GenBank/DDBJ whole genome shotgun (WGS) entry which is preliminary data.</text>
</comment>
<evidence type="ECO:0000256" key="7">
    <source>
        <dbReference type="ARBA" id="ARBA00023242"/>
    </source>
</evidence>
<dbReference type="GO" id="GO:0045944">
    <property type="term" value="P:positive regulation of transcription by RNA polymerase II"/>
    <property type="evidence" value="ECO:0007669"/>
    <property type="project" value="TreeGrafter"/>
</dbReference>
<evidence type="ECO:0000313" key="9">
    <source>
        <dbReference type="EMBL" id="CAH2227906.1"/>
    </source>
</evidence>
<keyword evidence="6" id="KW-0804">Transcription</keyword>
<keyword evidence="5" id="KW-0805">Transcription regulation</keyword>
<evidence type="ECO:0000256" key="8">
    <source>
        <dbReference type="SAM" id="MobiDB-lite"/>
    </source>
</evidence>
<feature type="non-terminal residue" evidence="9">
    <location>
        <position position="1"/>
    </location>
</feature>
<keyword evidence="10" id="KW-1185">Reference proteome</keyword>
<dbReference type="GO" id="GO:0016592">
    <property type="term" value="C:mediator complex"/>
    <property type="evidence" value="ECO:0007669"/>
    <property type="project" value="TreeGrafter"/>
</dbReference>
<evidence type="ECO:0000256" key="3">
    <source>
        <dbReference type="ARBA" id="ARBA00019618"/>
    </source>
</evidence>
<evidence type="ECO:0000256" key="4">
    <source>
        <dbReference type="ARBA" id="ARBA00022491"/>
    </source>
</evidence>
<evidence type="ECO:0000256" key="1">
    <source>
        <dbReference type="ARBA" id="ARBA00004123"/>
    </source>
</evidence>
<evidence type="ECO:0000256" key="2">
    <source>
        <dbReference type="ARBA" id="ARBA00009354"/>
    </source>
</evidence>
<dbReference type="PANTHER" id="PTHR48249">
    <property type="entry name" value="MEDIATOR OF RNA POLYMERASE II TRANSCRIPTION SUBUNIT 13"/>
    <property type="match status" value="1"/>
</dbReference>
<comment type="similarity">
    <text evidence="2">Belongs to the Mediator complex subunit 13 family.</text>
</comment>